<feature type="binding site" evidence="6">
    <location>
        <position position="143"/>
    </location>
    <ligand>
        <name>FMN</name>
        <dbReference type="ChEBI" id="CHEBI:58210"/>
    </ligand>
</feature>
<dbReference type="NCBIfam" id="TIGR03860">
    <property type="entry name" value="FMN_nitrolo"/>
    <property type="match status" value="1"/>
</dbReference>
<evidence type="ECO:0000259" key="7">
    <source>
        <dbReference type="Pfam" id="PF00296"/>
    </source>
</evidence>
<sequence>MNTPNHLSSGLWRHPRDRSRGYRTLEHWLDLARTLEAGGIDVLFLADVLGVYDVYGGSPDAALRAGAQVPVGDPLQLVPAMASVTETLGFGVTASVSFEHPFPFARRISTADHLTNGRIGWNIVTSYLSSGALNLGVSGQVAHDRRYDIADEYLEVCYRLWEGSWADDAVVADAASGVYVDPAKVRAIDFAGEFFRVPGLHLAEPSPQRTPFLFQAGASPRGLRFAARHAEAVFVAAPSDAVLAKQVAAVRAAVAEAGRDPDTVPVINQQTVILAATDADAEALYREYLEVADPIGAAVLLSGWTGIDFSRLDPNAPLAAQGSDAIQSAVDAFTAADPSRVWTPREIADYARIGGDGPVVVGSPSTVADVLERTVETTGVSGFNLAATVSPEGWEQLTGLLVPELRRRGRRPAEPRRGTLREKLSGAGARVADDHAAAAFRHTS</sequence>
<feature type="binding site" evidence="6">
    <location>
        <position position="147"/>
    </location>
    <ligand>
        <name>FMN</name>
        <dbReference type="ChEBI" id="CHEBI:58210"/>
    </ligand>
</feature>
<dbReference type="OrthoDB" id="3265338at2"/>
<keyword evidence="3" id="KW-0560">Oxidoreductase</keyword>
<keyword evidence="2 6" id="KW-0288">FMN</keyword>
<name>A0A387BEY3_9MICO</name>
<keyword evidence="4" id="KW-0503">Monooxygenase</keyword>
<dbReference type="InterPro" id="IPR011251">
    <property type="entry name" value="Luciferase-like_dom"/>
</dbReference>
<dbReference type="GO" id="GO:0016705">
    <property type="term" value="F:oxidoreductase activity, acting on paired donors, with incorporation or reduction of molecular oxygen"/>
    <property type="evidence" value="ECO:0007669"/>
    <property type="project" value="InterPro"/>
</dbReference>
<feature type="domain" description="Luciferase-like" evidence="7">
    <location>
        <begin position="15"/>
        <end position="380"/>
    </location>
</feature>
<feature type="binding site" evidence="6">
    <location>
        <position position="47"/>
    </location>
    <ligand>
        <name>FMN</name>
        <dbReference type="ChEBI" id="CHEBI:58210"/>
    </ligand>
</feature>
<dbReference type="SUPFAM" id="SSF51679">
    <property type="entry name" value="Bacterial luciferase-like"/>
    <property type="match status" value="1"/>
</dbReference>
<evidence type="ECO:0000256" key="5">
    <source>
        <dbReference type="ARBA" id="ARBA00033748"/>
    </source>
</evidence>
<dbReference type="InterPro" id="IPR036661">
    <property type="entry name" value="Luciferase-like_sf"/>
</dbReference>
<protein>
    <submittedName>
        <fullName evidence="8">LLM class flavin-dependent oxidoreductase</fullName>
    </submittedName>
</protein>
<dbReference type="Pfam" id="PF00296">
    <property type="entry name" value="Bac_luciferase"/>
    <property type="match status" value="1"/>
</dbReference>
<keyword evidence="1 6" id="KW-0285">Flavoprotein</keyword>
<dbReference type="EMBL" id="CP032630">
    <property type="protein sequence ID" value="AYF99459.1"/>
    <property type="molecule type" value="Genomic_DNA"/>
</dbReference>
<reference evidence="9" key="1">
    <citation type="submission" date="2018-09" db="EMBL/GenBank/DDBJ databases">
        <title>Genome sequencing of strain 2DFWR-13.</title>
        <authorList>
            <person name="Heo J."/>
            <person name="Kim S.-J."/>
            <person name="Kwon S.-W."/>
        </authorList>
    </citation>
    <scope>NUCLEOTIDE SEQUENCE [LARGE SCALE GENOMIC DNA]</scope>
    <source>
        <strain evidence="9">2DFWR-13</strain>
    </source>
</reference>
<feature type="binding site" evidence="6">
    <location>
        <position position="93"/>
    </location>
    <ligand>
        <name>FMN</name>
        <dbReference type="ChEBI" id="CHEBI:58210"/>
    </ligand>
</feature>
<comment type="similarity">
    <text evidence="5">Belongs to the NtaA/SnaA/DszA monooxygenase family.</text>
</comment>
<evidence type="ECO:0000256" key="1">
    <source>
        <dbReference type="ARBA" id="ARBA00022630"/>
    </source>
</evidence>
<evidence type="ECO:0000256" key="3">
    <source>
        <dbReference type="ARBA" id="ARBA00023002"/>
    </source>
</evidence>
<keyword evidence="9" id="KW-1185">Reference proteome</keyword>
<gene>
    <name evidence="8" type="ORF">D7I47_05515</name>
</gene>
<dbReference type="PANTHER" id="PTHR30011">
    <property type="entry name" value="ALKANESULFONATE MONOOXYGENASE-RELATED"/>
    <property type="match status" value="1"/>
</dbReference>
<dbReference type="PANTHER" id="PTHR30011:SF16">
    <property type="entry name" value="C2H2 FINGER DOMAIN TRANSCRIPTION FACTOR (EUROFUNG)-RELATED"/>
    <property type="match status" value="1"/>
</dbReference>
<evidence type="ECO:0000256" key="6">
    <source>
        <dbReference type="PIRSR" id="PIRSR000337-1"/>
    </source>
</evidence>
<dbReference type="KEGG" id="lyd:D7I47_05515"/>
<evidence type="ECO:0000256" key="4">
    <source>
        <dbReference type="ARBA" id="ARBA00023033"/>
    </source>
</evidence>
<dbReference type="Gene3D" id="3.20.20.30">
    <property type="entry name" value="Luciferase-like domain"/>
    <property type="match status" value="1"/>
</dbReference>
<evidence type="ECO:0000313" key="8">
    <source>
        <dbReference type="EMBL" id="AYF99459.1"/>
    </source>
</evidence>
<accession>A0A387BEY3</accession>
<dbReference type="Proteomes" id="UP000278886">
    <property type="component" value="Chromosome"/>
</dbReference>
<organism evidence="8 9">
    <name type="scientific">Protaetiibacter intestinalis</name>
    <dbReference type="NCBI Taxonomy" id="2419774"/>
    <lineage>
        <taxon>Bacteria</taxon>
        <taxon>Bacillati</taxon>
        <taxon>Actinomycetota</taxon>
        <taxon>Actinomycetes</taxon>
        <taxon>Micrococcales</taxon>
        <taxon>Microbacteriaceae</taxon>
        <taxon>Protaetiibacter</taxon>
    </lineage>
</organism>
<evidence type="ECO:0000313" key="9">
    <source>
        <dbReference type="Proteomes" id="UP000278886"/>
    </source>
</evidence>
<feature type="binding site" evidence="6">
    <location>
        <position position="219"/>
    </location>
    <ligand>
        <name>FMN</name>
        <dbReference type="ChEBI" id="CHEBI:58210"/>
    </ligand>
</feature>
<proteinExistence type="inferred from homology"/>
<dbReference type="InterPro" id="IPR051260">
    <property type="entry name" value="Diverse_substr_monoxygenases"/>
</dbReference>
<dbReference type="GO" id="GO:0004497">
    <property type="term" value="F:monooxygenase activity"/>
    <property type="evidence" value="ECO:0007669"/>
    <property type="project" value="UniProtKB-KW"/>
</dbReference>
<dbReference type="InterPro" id="IPR016215">
    <property type="entry name" value="NTA_MOA"/>
</dbReference>
<evidence type="ECO:0000256" key="2">
    <source>
        <dbReference type="ARBA" id="ARBA00022643"/>
    </source>
</evidence>
<dbReference type="PIRSF" id="PIRSF000337">
    <property type="entry name" value="NTA_MOA"/>
    <property type="match status" value="1"/>
</dbReference>
<dbReference type="AlphaFoldDB" id="A0A387BEY3"/>